<dbReference type="Gene3D" id="3.30.420.10">
    <property type="entry name" value="Ribonuclease H-like superfamily/Ribonuclease H"/>
    <property type="match status" value="1"/>
</dbReference>
<evidence type="ECO:0000313" key="1">
    <source>
        <dbReference type="Proteomes" id="UP000504618"/>
    </source>
</evidence>
<gene>
    <name evidence="2" type="primary">LOC112453408</name>
</gene>
<dbReference type="InterPro" id="IPR036397">
    <property type="entry name" value="RNaseH_sf"/>
</dbReference>
<dbReference type="PANTHER" id="PTHR47331">
    <property type="entry name" value="PHD-TYPE DOMAIN-CONTAINING PROTEIN"/>
    <property type="match status" value="1"/>
</dbReference>
<reference evidence="2" key="1">
    <citation type="submission" date="2025-08" db="UniProtKB">
        <authorList>
            <consortium name="RefSeq"/>
        </authorList>
    </citation>
    <scope>IDENTIFICATION</scope>
    <source>
        <tissue evidence="2">Whole body</tissue>
    </source>
</reference>
<dbReference type="GeneID" id="112453408"/>
<dbReference type="RefSeq" id="XP_024869955.1">
    <property type="nucleotide sequence ID" value="XM_025014187.1"/>
</dbReference>
<dbReference type="GO" id="GO:0003676">
    <property type="term" value="F:nucleic acid binding"/>
    <property type="evidence" value="ECO:0007669"/>
    <property type="project" value="InterPro"/>
</dbReference>
<name>A0A6J1PLD6_9HYME</name>
<keyword evidence="1" id="KW-1185">Reference proteome</keyword>
<evidence type="ECO:0000313" key="2">
    <source>
        <dbReference type="RefSeq" id="XP_024869955.1"/>
    </source>
</evidence>
<protein>
    <submittedName>
        <fullName evidence="2">Uncharacterized protein LOC112453408</fullName>
    </submittedName>
</protein>
<proteinExistence type="predicted"/>
<accession>A0A6J1PLD6</accession>
<dbReference type="Proteomes" id="UP000504618">
    <property type="component" value="Unplaced"/>
</dbReference>
<dbReference type="OrthoDB" id="7688043at2759"/>
<organism evidence="1 2">
    <name type="scientific">Temnothorax curvispinosus</name>
    <dbReference type="NCBI Taxonomy" id="300111"/>
    <lineage>
        <taxon>Eukaryota</taxon>
        <taxon>Metazoa</taxon>
        <taxon>Ecdysozoa</taxon>
        <taxon>Arthropoda</taxon>
        <taxon>Hexapoda</taxon>
        <taxon>Insecta</taxon>
        <taxon>Pterygota</taxon>
        <taxon>Neoptera</taxon>
        <taxon>Endopterygota</taxon>
        <taxon>Hymenoptera</taxon>
        <taxon>Apocrita</taxon>
        <taxon>Aculeata</taxon>
        <taxon>Formicoidea</taxon>
        <taxon>Formicidae</taxon>
        <taxon>Myrmicinae</taxon>
        <taxon>Temnothorax</taxon>
    </lineage>
</organism>
<dbReference type="AlphaFoldDB" id="A0A6J1PLD6"/>
<sequence length="115" mass="13287">MIHWHFIPPRAPNFVGLWEAAVKSAKHHIKRIVGDAHLTFEELYTVITQIEAIMNSRPLIPMSNDPNDMDVLTPGHFLIGEPLTTVPQSSVVELPTNRLNQYQRLQQLIQHFWSR</sequence>